<evidence type="ECO:0000256" key="7">
    <source>
        <dbReference type="ARBA" id="ARBA00023237"/>
    </source>
</evidence>
<keyword evidence="14" id="KW-1185">Reference proteome</keyword>
<evidence type="ECO:0000256" key="4">
    <source>
        <dbReference type="ARBA" id="ARBA00022692"/>
    </source>
</evidence>
<protein>
    <submittedName>
        <fullName evidence="13">TonB-dependent receptor</fullName>
    </submittedName>
</protein>
<evidence type="ECO:0000313" key="14">
    <source>
        <dbReference type="Proteomes" id="UP000185895"/>
    </source>
</evidence>
<proteinExistence type="inferred from homology"/>
<organism evidence="13 14">
    <name type="scientific">Acinetobacter qingfengensis</name>
    <dbReference type="NCBI Taxonomy" id="1262585"/>
    <lineage>
        <taxon>Bacteria</taxon>
        <taxon>Pseudomonadati</taxon>
        <taxon>Pseudomonadota</taxon>
        <taxon>Gammaproteobacteria</taxon>
        <taxon>Moraxellales</taxon>
        <taxon>Moraxellaceae</taxon>
        <taxon>Acinetobacter</taxon>
    </lineage>
</organism>
<dbReference type="InterPro" id="IPR012910">
    <property type="entry name" value="Plug_dom"/>
</dbReference>
<dbReference type="InterPro" id="IPR039426">
    <property type="entry name" value="TonB-dep_rcpt-like"/>
</dbReference>
<keyword evidence="7 8" id="KW-0998">Cell outer membrane</keyword>
<keyword evidence="3 8" id="KW-1134">Transmembrane beta strand</keyword>
<evidence type="ECO:0000259" key="12">
    <source>
        <dbReference type="Pfam" id="PF07715"/>
    </source>
</evidence>
<evidence type="ECO:0000256" key="3">
    <source>
        <dbReference type="ARBA" id="ARBA00022452"/>
    </source>
</evidence>
<feature type="domain" description="TonB-dependent receptor plug" evidence="12">
    <location>
        <begin position="62"/>
        <end position="166"/>
    </location>
</feature>
<comment type="caution">
    <text evidence="13">The sequence shown here is derived from an EMBL/GenBank/DDBJ whole genome shotgun (WGS) entry which is preliminary data.</text>
</comment>
<accession>A0A1E7R5C6</accession>
<sequence>MHQTKATQQFKLKYTVLTLSLMMTSLSYAQTQSSADDAVALAPIYVQSVGDTTNIDEALKEQKATDQISSVVHADAIGQLPDDNAAEALQRIPGVSTERDQGEGRFVTVRGLGADLNSVSINGTLVPAPESDRRGVALDVLPSGLIQSLSVVKTLTPDMDANALGGSVQIQSMSAFDHEGLFYTGNVEGSYDDKREKYSPKLSGAISNRFSIGDGEDNFGVAAAVSYQKRKFGSDNVETGGSWDGDALEETSMRQYDITRERLGVGLNMDYRPTENSQYYLRTLFSRFKDNEVRNAVKTEFSDALLPSETGAAEITRALKAREETQEIQSYVLGTKHEFDVWTIEGQVGYSEASEKNPKGIAAANYVGEFDNVGYNSRSKPVIFGGSDIYDASQYTLDKIEQESSLAKDKEKNIKFDLTRHFSLANYPAELKFGAKLSQREKTNNTDVWVYKDFDSSNGLSGTGHYDLAKFGPVISTGAVYNYLSGLNADDYLDMEESTINDFKTNEDIRSAYFMQTIDFDKLRLIAGLRYEDTHFKTQGYEFKDEQISTTKFKNNYDHWLPGVLVRYELSDDAVLRAGWTNTVVRPTFAQSSPGIYIDTSDLEAEFGNPNLKPLEAQNFDFGVERYFGRASVISFNAFYKDIKNFIYNTDIAGTGEWADYSEAITYKNGEKAKLYGVELAYSQKFDQLPAPWNGLLIGLNTTFSRSEANISGTKDGVYSQRKINLPNQSKLVGNALLGWENEKFGFKVSANYKSSYLYELSAIDTPEKDIYSDEQLFVDFSSHFNIRPNLQLRFDVQNITNEHYYTYMGRQQLNAQYEEYGPTFKLSLNFHNF</sequence>
<keyword evidence="10" id="KW-0732">Signal</keyword>
<evidence type="ECO:0000256" key="8">
    <source>
        <dbReference type="PROSITE-ProRule" id="PRU01360"/>
    </source>
</evidence>
<evidence type="ECO:0000256" key="2">
    <source>
        <dbReference type="ARBA" id="ARBA00022448"/>
    </source>
</evidence>
<comment type="similarity">
    <text evidence="8 9">Belongs to the TonB-dependent receptor family.</text>
</comment>
<dbReference type="InterPro" id="IPR036942">
    <property type="entry name" value="Beta-barrel_TonB_sf"/>
</dbReference>
<evidence type="ECO:0000256" key="1">
    <source>
        <dbReference type="ARBA" id="ARBA00004571"/>
    </source>
</evidence>
<dbReference type="NCBIfam" id="TIGR01782">
    <property type="entry name" value="TonB-Xanth-Caul"/>
    <property type="match status" value="1"/>
</dbReference>
<dbReference type="InterPro" id="IPR037066">
    <property type="entry name" value="Plug_dom_sf"/>
</dbReference>
<dbReference type="Pfam" id="PF00593">
    <property type="entry name" value="TonB_dep_Rec_b-barrel"/>
    <property type="match status" value="1"/>
</dbReference>
<evidence type="ECO:0000256" key="9">
    <source>
        <dbReference type="RuleBase" id="RU003357"/>
    </source>
</evidence>
<evidence type="ECO:0000256" key="5">
    <source>
        <dbReference type="ARBA" id="ARBA00023077"/>
    </source>
</evidence>
<evidence type="ECO:0000259" key="11">
    <source>
        <dbReference type="Pfam" id="PF00593"/>
    </source>
</evidence>
<dbReference type="CDD" id="cd01347">
    <property type="entry name" value="ligand_gated_channel"/>
    <property type="match status" value="1"/>
</dbReference>
<keyword evidence="4 8" id="KW-0812">Transmembrane</keyword>
<dbReference type="Pfam" id="PF07715">
    <property type="entry name" value="Plug"/>
    <property type="match status" value="1"/>
</dbReference>
<comment type="subcellular location">
    <subcellularLocation>
        <location evidence="1 8">Cell outer membrane</location>
        <topology evidence="1 8">Multi-pass membrane protein</topology>
    </subcellularLocation>
</comment>
<dbReference type="InterPro" id="IPR010104">
    <property type="entry name" value="TonB_rcpt_bac"/>
</dbReference>
<keyword evidence="5 9" id="KW-0798">TonB box</keyword>
<evidence type="ECO:0000256" key="6">
    <source>
        <dbReference type="ARBA" id="ARBA00023136"/>
    </source>
</evidence>
<dbReference type="Gene3D" id="2.170.130.10">
    <property type="entry name" value="TonB-dependent receptor, plug domain"/>
    <property type="match status" value="1"/>
</dbReference>
<dbReference type="Proteomes" id="UP000185895">
    <property type="component" value="Unassembled WGS sequence"/>
</dbReference>
<dbReference type="EMBL" id="MKKK01000034">
    <property type="protein sequence ID" value="OEY94485.1"/>
    <property type="molecule type" value="Genomic_DNA"/>
</dbReference>
<keyword evidence="2 8" id="KW-0813">Transport</keyword>
<dbReference type="STRING" id="1262585.BJI46_03880"/>
<name>A0A1E7R5C6_9GAMM</name>
<reference evidence="13 14" key="1">
    <citation type="submission" date="2016-09" db="EMBL/GenBank/DDBJ databases">
        <authorList>
            <person name="Capua I."/>
            <person name="De Benedictis P."/>
            <person name="Joannis T."/>
            <person name="Lombin L.H."/>
            <person name="Cattoli G."/>
        </authorList>
    </citation>
    <scope>NUCLEOTIDE SEQUENCE [LARGE SCALE GENOMIC DNA]</scope>
    <source>
        <strain evidence="13 14">ANC 4671</strain>
    </source>
</reference>
<evidence type="ECO:0000313" key="13">
    <source>
        <dbReference type="EMBL" id="OEY94485.1"/>
    </source>
</evidence>
<keyword evidence="6 8" id="KW-0472">Membrane</keyword>
<gene>
    <name evidence="13" type="ORF">BJI46_03880</name>
</gene>
<dbReference type="SUPFAM" id="SSF56935">
    <property type="entry name" value="Porins"/>
    <property type="match status" value="1"/>
</dbReference>
<dbReference type="Gene3D" id="2.40.170.20">
    <property type="entry name" value="TonB-dependent receptor, beta-barrel domain"/>
    <property type="match status" value="1"/>
</dbReference>
<feature type="signal peptide" evidence="10">
    <location>
        <begin position="1"/>
        <end position="29"/>
    </location>
</feature>
<feature type="domain" description="TonB-dependent receptor-like beta-barrel" evidence="11">
    <location>
        <begin position="373"/>
        <end position="800"/>
    </location>
</feature>
<dbReference type="GO" id="GO:0009279">
    <property type="term" value="C:cell outer membrane"/>
    <property type="evidence" value="ECO:0007669"/>
    <property type="project" value="UniProtKB-SubCell"/>
</dbReference>
<dbReference type="RefSeq" id="WP_070070291.1">
    <property type="nucleotide sequence ID" value="NZ_MKKK01000034.1"/>
</dbReference>
<feature type="chain" id="PRO_5043144586" evidence="10">
    <location>
        <begin position="30"/>
        <end position="834"/>
    </location>
</feature>
<keyword evidence="13" id="KW-0675">Receptor</keyword>
<dbReference type="PROSITE" id="PS52016">
    <property type="entry name" value="TONB_DEPENDENT_REC_3"/>
    <property type="match status" value="1"/>
</dbReference>
<evidence type="ECO:0000256" key="10">
    <source>
        <dbReference type="SAM" id="SignalP"/>
    </source>
</evidence>
<dbReference type="PANTHER" id="PTHR40980:SF4">
    <property type="entry name" value="TONB-DEPENDENT RECEPTOR-LIKE BETA-BARREL DOMAIN-CONTAINING PROTEIN"/>
    <property type="match status" value="1"/>
</dbReference>
<dbReference type="OrthoDB" id="8727862at2"/>
<dbReference type="PANTHER" id="PTHR40980">
    <property type="entry name" value="PLUG DOMAIN-CONTAINING PROTEIN"/>
    <property type="match status" value="1"/>
</dbReference>
<dbReference type="AlphaFoldDB" id="A0A1E7R5C6"/>
<dbReference type="InterPro" id="IPR000531">
    <property type="entry name" value="Beta-barrel_TonB"/>
</dbReference>